<feature type="transmembrane region" description="Helical" evidence="1">
    <location>
        <begin position="247"/>
        <end position="268"/>
    </location>
</feature>
<sequence>MNPSTTPSTGFDPPRSPPDFSLVLGGPLFQLLRGARLEDDAATLVGRRIAAFVLLTWVPLLVAAAVEGLAWDGRVAVPFLRDAAVHARFLAALPLLVVAELVVHLRIRGVVAQFLEREIIAGAEIARFDGAIQSAMRLRNSVTAEVLMIALVYGLAISGIWRETIGLDAATWYSPVVGPGAEFSAAGWWLAYVSLPLFQFLLLRWYFRLFVWARFLWQVSRLDLRLLPTHSDGVAGLAFLGNVSHAMAPLAAAHGAMVAGVLADAIFHTGVKLTDFSVEVFMVVALMLCLVVGPLLVFAPRLAAAKRAGNRAYGALAQRLAREFDTKWQRGGAPAGQPFVSSPDISALADYTNALNVVRTMQIVPFTRQALLQLAVATLLPIAPLLLTIMPLEQLLKLLLGVVV</sequence>
<dbReference type="Proteomes" id="UP000697998">
    <property type="component" value="Unassembled WGS sequence"/>
</dbReference>
<keyword evidence="1" id="KW-0472">Membrane</keyword>
<dbReference type="AlphaFoldDB" id="A0A935UFX9"/>
<keyword evidence="1" id="KW-0812">Transmembrane</keyword>
<gene>
    <name evidence="2" type="ORF">IPJ27_04795</name>
</gene>
<reference evidence="2 3" key="1">
    <citation type="submission" date="2020-10" db="EMBL/GenBank/DDBJ databases">
        <title>Connecting structure to function with the recovery of over 1000 high-quality activated sludge metagenome-assembled genomes encoding full-length rRNA genes using long-read sequencing.</title>
        <authorList>
            <person name="Singleton C.M."/>
            <person name="Petriglieri F."/>
            <person name="Kristensen J.M."/>
            <person name="Kirkegaard R.H."/>
            <person name="Michaelsen T.Y."/>
            <person name="Andersen M.H."/>
            <person name="Karst S.M."/>
            <person name="Dueholm M.S."/>
            <person name="Nielsen P.H."/>
            <person name="Albertsen M."/>
        </authorList>
    </citation>
    <scope>NUCLEOTIDE SEQUENCE [LARGE SCALE GENOMIC DNA]</scope>
    <source>
        <strain evidence="2">EsbW_18-Q3-R4-48_BATAC.285</strain>
    </source>
</reference>
<feature type="transmembrane region" description="Helical" evidence="1">
    <location>
        <begin position="370"/>
        <end position="390"/>
    </location>
</feature>
<feature type="transmembrane region" description="Helical" evidence="1">
    <location>
        <begin position="49"/>
        <end position="71"/>
    </location>
</feature>
<proteinExistence type="predicted"/>
<organism evidence="2 3">
    <name type="scientific">Candidatus Accumulibacter proximus</name>
    <dbReference type="NCBI Taxonomy" id="2954385"/>
    <lineage>
        <taxon>Bacteria</taxon>
        <taxon>Pseudomonadati</taxon>
        <taxon>Pseudomonadota</taxon>
        <taxon>Betaproteobacteria</taxon>
        <taxon>Candidatus Accumulibacter</taxon>
    </lineage>
</organism>
<evidence type="ECO:0000313" key="3">
    <source>
        <dbReference type="Proteomes" id="UP000697998"/>
    </source>
</evidence>
<feature type="transmembrane region" description="Helical" evidence="1">
    <location>
        <begin position="83"/>
        <end position="103"/>
    </location>
</feature>
<dbReference type="EMBL" id="JADJMH010000002">
    <property type="protein sequence ID" value="MBK7674124.1"/>
    <property type="molecule type" value="Genomic_DNA"/>
</dbReference>
<feature type="transmembrane region" description="Helical" evidence="1">
    <location>
        <begin position="280"/>
        <end position="299"/>
    </location>
</feature>
<evidence type="ECO:0000256" key="1">
    <source>
        <dbReference type="SAM" id="Phobius"/>
    </source>
</evidence>
<comment type="caution">
    <text evidence="2">The sequence shown here is derived from an EMBL/GenBank/DDBJ whole genome shotgun (WGS) entry which is preliminary data.</text>
</comment>
<keyword evidence="1" id="KW-1133">Transmembrane helix</keyword>
<feature type="transmembrane region" description="Helical" evidence="1">
    <location>
        <begin position="186"/>
        <end position="207"/>
    </location>
</feature>
<name>A0A935UFX9_9PROT</name>
<feature type="transmembrane region" description="Helical" evidence="1">
    <location>
        <begin position="142"/>
        <end position="161"/>
    </location>
</feature>
<protein>
    <submittedName>
        <fullName evidence="2">Uncharacterized protein</fullName>
    </submittedName>
</protein>
<accession>A0A935UFX9</accession>
<evidence type="ECO:0000313" key="2">
    <source>
        <dbReference type="EMBL" id="MBK7674124.1"/>
    </source>
</evidence>